<gene>
    <name evidence="5" type="ORF">AURANDRAFT_16151</name>
</gene>
<dbReference type="InterPro" id="IPR018247">
    <property type="entry name" value="EF_Hand_1_Ca_BS"/>
</dbReference>
<dbReference type="CDD" id="cd00051">
    <property type="entry name" value="EFh"/>
    <property type="match status" value="1"/>
</dbReference>
<accession>F0YHZ4</accession>
<dbReference type="PANTHER" id="PTHR45942">
    <property type="entry name" value="PROTEIN PHOSPATASE 3 REGULATORY SUBUNIT B ALPHA ISOFORM TYPE 1"/>
    <property type="match status" value="1"/>
</dbReference>
<evidence type="ECO:0000259" key="4">
    <source>
        <dbReference type="PROSITE" id="PS50222"/>
    </source>
</evidence>
<keyword evidence="2" id="KW-0677">Repeat</keyword>
<dbReference type="PRINTS" id="PR00450">
    <property type="entry name" value="RECOVERIN"/>
</dbReference>
<feature type="domain" description="EF-hand" evidence="4">
    <location>
        <begin position="1"/>
        <end position="29"/>
    </location>
</feature>
<dbReference type="InParanoid" id="F0YHZ4"/>
<evidence type="ECO:0000313" key="5">
    <source>
        <dbReference type="EMBL" id="EGB05319.1"/>
    </source>
</evidence>
<keyword evidence="3" id="KW-0106">Calcium</keyword>
<evidence type="ECO:0000256" key="1">
    <source>
        <dbReference type="ARBA" id="ARBA00022723"/>
    </source>
</evidence>
<dbReference type="Proteomes" id="UP000002729">
    <property type="component" value="Unassembled WGS sequence"/>
</dbReference>
<protein>
    <recommendedName>
        <fullName evidence="4">EF-hand domain-containing protein</fullName>
    </recommendedName>
</protein>
<sequence length="59" mass="6528">QLFAMFDRDGDGKVAVDELAGALAVFHQGDRDARLRLVFRVYDADGSGSVERDELGRLM</sequence>
<dbReference type="GO" id="GO:0005509">
    <property type="term" value="F:calcium ion binding"/>
    <property type="evidence" value="ECO:0007669"/>
    <property type="project" value="InterPro"/>
</dbReference>
<dbReference type="OrthoDB" id="191686at2759"/>
<dbReference type="PROSITE" id="PS50222">
    <property type="entry name" value="EF_HAND_2"/>
    <property type="match status" value="2"/>
</dbReference>
<dbReference type="InterPro" id="IPR011992">
    <property type="entry name" value="EF-hand-dom_pair"/>
</dbReference>
<keyword evidence="1" id="KW-0479">Metal-binding</keyword>
<dbReference type="Gene3D" id="1.10.238.10">
    <property type="entry name" value="EF-hand"/>
    <property type="match status" value="1"/>
</dbReference>
<evidence type="ECO:0000313" key="6">
    <source>
        <dbReference type="Proteomes" id="UP000002729"/>
    </source>
</evidence>
<feature type="domain" description="EF-hand" evidence="4">
    <location>
        <begin position="30"/>
        <end position="59"/>
    </location>
</feature>
<dbReference type="GeneID" id="20218606"/>
<dbReference type="InterPro" id="IPR002048">
    <property type="entry name" value="EF_hand_dom"/>
</dbReference>
<feature type="non-terminal residue" evidence="5">
    <location>
        <position position="1"/>
    </location>
</feature>
<proteinExistence type="predicted"/>
<reference evidence="5 6" key="1">
    <citation type="journal article" date="2011" name="Proc. Natl. Acad. Sci. U.S.A.">
        <title>Niche of harmful alga Aureococcus anophagefferens revealed through ecogenomics.</title>
        <authorList>
            <person name="Gobler C.J."/>
            <person name="Berry D.L."/>
            <person name="Dyhrman S.T."/>
            <person name="Wilhelm S.W."/>
            <person name="Salamov A."/>
            <person name="Lobanov A.V."/>
            <person name="Zhang Y."/>
            <person name="Collier J.L."/>
            <person name="Wurch L.L."/>
            <person name="Kustka A.B."/>
            <person name="Dill B.D."/>
            <person name="Shah M."/>
            <person name="VerBerkmoes N.C."/>
            <person name="Kuo A."/>
            <person name="Terry A."/>
            <person name="Pangilinan J."/>
            <person name="Lindquist E.A."/>
            <person name="Lucas S."/>
            <person name="Paulsen I.T."/>
            <person name="Hattenrath-Lehmann T.K."/>
            <person name="Talmage S.C."/>
            <person name="Walker E.A."/>
            <person name="Koch F."/>
            <person name="Burson A.M."/>
            <person name="Marcoval M.A."/>
            <person name="Tang Y.Z."/>
            <person name="Lecleir G.R."/>
            <person name="Coyne K.J."/>
            <person name="Berg G.M."/>
            <person name="Bertrand E.M."/>
            <person name="Saito M.A."/>
            <person name="Gladyshev V.N."/>
            <person name="Grigoriev I.V."/>
        </authorList>
    </citation>
    <scope>NUCLEOTIDE SEQUENCE [LARGE SCALE GENOMIC DNA]</scope>
    <source>
        <strain evidence="6">CCMP 1984</strain>
    </source>
</reference>
<dbReference type="Pfam" id="PF13405">
    <property type="entry name" value="EF-hand_6"/>
    <property type="match status" value="2"/>
</dbReference>
<dbReference type="SUPFAM" id="SSF47473">
    <property type="entry name" value="EF-hand"/>
    <property type="match status" value="1"/>
</dbReference>
<dbReference type="PROSITE" id="PS00018">
    <property type="entry name" value="EF_HAND_1"/>
    <property type="match status" value="2"/>
</dbReference>
<evidence type="ECO:0000256" key="3">
    <source>
        <dbReference type="ARBA" id="ARBA00022837"/>
    </source>
</evidence>
<keyword evidence="6" id="KW-1185">Reference proteome</keyword>
<organism evidence="6">
    <name type="scientific">Aureococcus anophagefferens</name>
    <name type="common">Harmful bloom alga</name>
    <dbReference type="NCBI Taxonomy" id="44056"/>
    <lineage>
        <taxon>Eukaryota</taxon>
        <taxon>Sar</taxon>
        <taxon>Stramenopiles</taxon>
        <taxon>Ochrophyta</taxon>
        <taxon>Pelagophyceae</taxon>
        <taxon>Pelagomonadales</taxon>
        <taxon>Pelagomonadaceae</taxon>
        <taxon>Aureococcus</taxon>
    </lineage>
</organism>
<dbReference type="EMBL" id="GL833142">
    <property type="protein sequence ID" value="EGB05319.1"/>
    <property type="molecule type" value="Genomic_DNA"/>
</dbReference>
<dbReference type="KEGG" id="aaf:AURANDRAFT_16151"/>
<dbReference type="RefSeq" id="XP_009039967.1">
    <property type="nucleotide sequence ID" value="XM_009041719.1"/>
</dbReference>
<evidence type="ECO:0000256" key="2">
    <source>
        <dbReference type="ARBA" id="ARBA00022737"/>
    </source>
</evidence>
<name>F0YHZ4_AURAN</name>
<dbReference type="AlphaFoldDB" id="F0YHZ4"/>
<feature type="non-terminal residue" evidence="5">
    <location>
        <position position="59"/>
    </location>
</feature>